<name>A0A9E7MQ57_9CAUD</name>
<evidence type="ECO:0000313" key="2">
    <source>
        <dbReference type="Proteomes" id="UP001057221"/>
    </source>
</evidence>
<protein>
    <submittedName>
        <fullName evidence="1">Uncharacterized protein</fullName>
    </submittedName>
</protein>
<organism evidence="1 2">
    <name type="scientific">Brevundimonas phage vB_BpoS-Domovoi</name>
    <dbReference type="NCBI Taxonomy" id="2948598"/>
    <lineage>
        <taxon>Viruses</taxon>
        <taxon>Duplodnaviria</taxon>
        <taxon>Heunggongvirae</taxon>
        <taxon>Uroviricota</taxon>
        <taxon>Caudoviricetes</taxon>
        <taxon>Jeanschmidtviridae</taxon>
        <taxon>Marchewkavirus</taxon>
        <taxon>Marchewkavirus domovoi</taxon>
    </lineage>
</organism>
<dbReference type="EMBL" id="ON529855">
    <property type="protein sequence ID" value="USN14505.1"/>
    <property type="molecule type" value="Genomic_DNA"/>
</dbReference>
<sequence>MTAPVTINYIVSLQIEGGAVDPAHVRRSLEFAIQHYRDAEGLSADDDAGSVTEFQVQPEFLTLALAQNTDPLTLRLCQKLEDIGSGSSLPHYAAEAAMAVLVNNWSDAGAVYAEDAEEAARLLTLYAKEAQALPNAIAVTAHEAARLLKEQDRLLQMADEEQGDYAAALRRAAAQATLGAKTAMKACLEALKAAPTIIPDDVESTDAAARLRDGAATKALMESILQAAKVATNGAPPTVDLNNLPPVK</sequence>
<dbReference type="Proteomes" id="UP001057221">
    <property type="component" value="Segment"/>
</dbReference>
<keyword evidence="2" id="KW-1185">Reference proteome</keyword>
<proteinExistence type="predicted"/>
<gene>
    <name evidence="1" type="ORF">DOMOVOI_00300</name>
</gene>
<accession>A0A9E7MQ57</accession>
<reference evidence="1 2" key="1">
    <citation type="submission" date="2022-05" db="EMBL/GenBank/DDBJ databases">
        <authorList>
            <person name="Friedrich I."/>
            <person name="Poehlein A."/>
            <person name="Schneider D."/>
            <person name="Hertel R."/>
            <person name="Daniel R."/>
        </authorList>
    </citation>
    <scope>NUCLEOTIDE SEQUENCE [LARGE SCALE GENOMIC DNA]</scope>
</reference>
<evidence type="ECO:0000313" key="1">
    <source>
        <dbReference type="EMBL" id="USN14505.1"/>
    </source>
</evidence>